<dbReference type="InterPro" id="IPR036909">
    <property type="entry name" value="Cyt_c-like_dom_sf"/>
</dbReference>
<dbReference type="InterPro" id="IPR051395">
    <property type="entry name" value="Cytochrome_c_Peroxidase/MauG"/>
</dbReference>
<evidence type="ECO:0000256" key="7">
    <source>
        <dbReference type="ARBA" id="ARBA00023004"/>
    </source>
</evidence>
<evidence type="ECO:0000256" key="3">
    <source>
        <dbReference type="ARBA" id="ARBA00022723"/>
    </source>
</evidence>
<organism evidence="10 11">
    <name type="scientific">Rhizobium viscosum</name>
    <name type="common">Arthrobacter viscosus</name>
    <dbReference type="NCBI Taxonomy" id="1673"/>
    <lineage>
        <taxon>Bacteria</taxon>
        <taxon>Pseudomonadati</taxon>
        <taxon>Pseudomonadota</taxon>
        <taxon>Alphaproteobacteria</taxon>
        <taxon>Hyphomicrobiales</taxon>
        <taxon>Rhizobiaceae</taxon>
        <taxon>Rhizobium/Agrobacterium group</taxon>
        <taxon>Rhizobium</taxon>
    </lineage>
</organism>
<keyword evidence="7 8" id="KW-0408">Iron</keyword>
<evidence type="ECO:0000259" key="9">
    <source>
        <dbReference type="PROSITE" id="PS51007"/>
    </source>
</evidence>
<dbReference type="EC" id="1.11.1.5" evidence="10"/>
<evidence type="ECO:0000256" key="6">
    <source>
        <dbReference type="ARBA" id="ARBA00023002"/>
    </source>
</evidence>
<dbReference type="SUPFAM" id="SSF46626">
    <property type="entry name" value="Cytochrome c"/>
    <property type="match status" value="2"/>
</dbReference>
<evidence type="ECO:0000313" key="10">
    <source>
        <dbReference type="EMBL" id="MBE1507965.1"/>
    </source>
</evidence>
<proteinExistence type="predicted"/>
<keyword evidence="2 8" id="KW-0349">Heme</keyword>
<dbReference type="PANTHER" id="PTHR30600">
    <property type="entry name" value="CYTOCHROME C PEROXIDASE-RELATED"/>
    <property type="match status" value="1"/>
</dbReference>
<keyword evidence="4" id="KW-0732">Signal</keyword>
<evidence type="ECO:0000313" key="11">
    <source>
        <dbReference type="Proteomes" id="UP000620262"/>
    </source>
</evidence>
<dbReference type="GO" id="GO:0004130">
    <property type="term" value="F:cytochrome-c peroxidase activity"/>
    <property type="evidence" value="ECO:0007669"/>
    <property type="project" value="UniProtKB-EC"/>
</dbReference>
<dbReference type="PANTHER" id="PTHR30600:SF7">
    <property type="entry name" value="CYTOCHROME C PEROXIDASE-RELATED"/>
    <property type="match status" value="1"/>
</dbReference>
<dbReference type="PROSITE" id="PS51007">
    <property type="entry name" value="CYTC"/>
    <property type="match status" value="1"/>
</dbReference>
<dbReference type="Pfam" id="PF03150">
    <property type="entry name" value="CCP_MauG"/>
    <property type="match status" value="1"/>
</dbReference>
<evidence type="ECO:0000256" key="5">
    <source>
        <dbReference type="ARBA" id="ARBA00022764"/>
    </source>
</evidence>
<evidence type="ECO:0000256" key="4">
    <source>
        <dbReference type="ARBA" id="ARBA00022729"/>
    </source>
</evidence>
<dbReference type="InterPro" id="IPR026259">
    <property type="entry name" value="MauG/Cytc_peroxidase"/>
</dbReference>
<feature type="domain" description="Cytochrome c" evidence="9">
    <location>
        <begin position="213"/>
        <end position="331"/>
    </location>
</feature>
<protein>
    <submittedName>
        <fullName evidence="10">Cytochrome c peroxidase</fullName>
        <ecNumber evidence="10">1.11.1.5</ecNumber>
    </submittedName>
</protein>
<keyword evidence="6 10" id="KW-0560">Oxidoreductase</keyword>
<dbReference type="InterPro" id="IPR004852">
    <property type="entry name" value="Di-haem_cyt_c_peroxidsae"/>
</dbReference>
<accession>A0ABR9IXN8</accession>
<keyword evidence="11" id="KW-1185">Reference proteome</keyword>
<dbReference type="PIRSF" id="PIRSF000294">
    <property type="entry name" value="Cytochrome-c_peroxidase"/>
    <property type="match status" value="1"/>
</dbReference>
<dbReference type="EMBL" id="JADBEC010000002">
    <property type="protein sequence ID" value="MBE1507965.1"/>
    <property type="molecule type" value="Genomic_DNA"/>
</dbReference>
<keyword evidence="5" id="KW-0574">Periplasm</keyword>
<evidence type="ECO:0000256" key="2">
    <source>
        <dbReference type="ARBA" id="ARBA00022617"/>
    </source>
</evidence>
<name>A0ABR9IXN8_RHIVS</name>
<comment type="caution">
    <text evidence="10">The sequence shown here is derived from an EMBL/GenBank/DDBJ whole genome shotgun (WGS) entry which is preliminary data.</text>
</comment>
<comment type="subcellular location">
    <subcellularLocation>
        <location evidence="1">Periplasm</location>
    </subcellularLocation>
</comment>
<evidence type="ECO:0000256" key="1">
    <source>
        <dbReference type="ARBA" id="ARBA00004418"/>
    </source>
</evidence>
<reference evidence="10 11" key="1">
    <citation type="submission" date="2020-10" db="EMBL/GenBank/DDBJ databases">
        <title>Sequencing the genomes of 1000 actinobacteria strains.</title>
        <authorList>
            <person name="Klenk H.-P."/>
        </authorList>
    </citation>
    <scope>NUCLEOTIDE SEQUENCE [LARGE SCALE GENOMIC DNA]</scope>
    <source>
        <strain evidence="10 11">DSM 7307</strain>
    </source>
</reference>
<keyword evidence="10" id="KW-0575">Peroxidase</keyword>
<gene>
    <name evidence="10" type="ORF">H4W29_005210</name>
</gene>
<evidence type="ECO:0000256" key="8">
    <source>
        <dbReference type="PROSITE-ProRule" id="PRU00433"/>
    </source>
</evidence>
<keyword evidence="3 8" id="KW-0479">Metal-binding</keyword>
<dbReference type="Proteomes" id="UP000620262">
    <property type="component" value="Unassembled WGS sequence"/>
</dbReference>
<dbReference type="Gene3D" id="1.10.760.10">
    <property type="entry name" value="Cytochrome c-like domain"/>
    <property type="match status" value="2"/>
</dbReference>
<sequence>MISARRSARFRMWATWRNRQAVLAVIALGLSFGVEAVYAIDRNPNPREPLAPLTVPYGLDAAKVALGGLLFSDPILSGMNKLACVSCHDLTAGGTINVRRTVGYKGRVHRFNAPTIFNVGNNYRLGWRGDFTSLEDQNERILLDENLMAANWPDLLARLRQNPAYSASFQSLYGRPVQREDLLDAIATFQRSLTTPNAPFDRYLAGDLDALSEKELEGYRLFKDLGCASCHQGSNVGGNMFQKFGVFAPPPSIDPDNDGDLGRYTLTGVDADKGVFRVPSLRNVAVTAPYFHNGSVSSLSDAVEIMARSQLGRTLNQRDVESLVAFLGTLTGEYNGHKLQPAPASSND</sequence>
<dbReference type="InterPro" id="IPR009056">
    <property type="entry name" value="Cyt_c-like_dom"/>
</dbReference>